<dbReference type="KEGG" id="buy:D8S85_10890"/>
<evidence type="ECO:0000313" key="3">
    <source>
        <dbReference type="Proteomes" id="UP000270673"/>
    </source>
</evidence>
<evidence type="ECO:0008006" key="4">
    <source>
        <dbReference type="Google" id="ProtNLM"/>
    </source>
</evidence>
<feature type="transmembrane region" description="Helical" evidence="1">
    <location>
        <begin position="208"/>
        <end position="232"/>
    </location>
</feature>
<keyword evidence="1" id="KW-0812">Transmembrane</keyword>
<organism evidence="2 3">
    <name type="scientific">Butyricimonas faecalis</name>
    <dbReference type="NCBI Taxonomy" id="2093856"/>
    <lineage>
        <taxon>Bacteria</taxon>
        <taxon>Pseudomonadati</taxon>
        <taxon>Bacteroidota</taxon>
        <taxon>Bacteroidia</taxon>
        <taxon>Bacteroidales</taxon>
        <taxon>Odoribacteraceae</taxon>
        <taxon>Butyricimonas</taxon>
    </lineage>
</organism>
<accession>A0A3S9VU37</accession>
<reference evidence="2 3" key="1">
    <citation type="submission" date="2018-10" db="EMBL/GenBank/DDBJ databases">
        <title>Butyricimonas faecalis sp. nov., isolated from human faeces and emended description of the genus Butyricimonas.</title>
        <authorList>
            <person name="Le Roy T."/>
            <person name="Van der Smissen P."/>
            <person name="Paquot A."/>
            <person name="Delzenne N."/>
            <person name="Muccioli G."/>
            <person name="Collet J.-F."/>
            <person name="Cani P.D."/>
        </authorList>
    </citation>
    <scope>NUCLEOTIDE SEQUENCE [LARGE SCALE GENOMIC DNA]</scope>
    <source>
        <strain evidence="2 3">H184</strain>
    </source>
</reference>
<feature type="transmembrane region" description="Helical" evidence="1">
    <location>
        <begin position="454"/>
        <end position="483"/>
    </location>
</feature>
<dbReference type="PANTHER" id="PTHR34219">
    <property type="entry name" value="IRON-REGULATED INNER MEMBRANE PROTEIN-RELATED"/>
    <property type="match status" value="1"/>
</dbReference>
<evidence type="ECO:0000313" key="2">
    <source>
        <dbReference type="EMBL" id="AZS30000.1"/>
    </source>
</evidence>
<dbReference type="PANTHER" id="PTHR34219:SF6">
    <property type="entry name" value="BLR3280 PROTEIN"/>
    <property type="match status" value="1"/>
</dbReference>
<keyword evidence="1" id="KW-1133">Transmembrane helix</keyword>
<dbReference type="OrthoDB" id="9760788at2"/>
<dbReference type="EMBL" id="CP032819">
    <property type="protein sequence ID" value="AZS30000.1"/>
    <property type="molecule type" value="Genomic_DNA"/>
</dbReference>
<dbReference type="Pfam" id="PF03929">
    <property type="entry name" value="PepSY_TM"/>
    <property type="match status" value="1"/>
</dbReference>
<protein>
    <recommendedName>
        <fullName evidence="4">PepSY domain-containing protein</fullName>
    </recommendedName>
</protein>
<dbReference type="Proteomes" id="UP000270673">
    <property type="component" value="Chromosome"/>
</dbReference>
<sequence length="497" mass="58630">MFTRLFIHLHRILGLLLCILCFSWFISGIVMIYHFFPWVSQEDRFTRAEILDTNNLPAIQDVLLRFPAKTPTRGLSLNNPYGDPVFSIGGGRQSIELYADTNVVPPVINYALCESRAKRWCADRKISRVDTLHALDQWIPFAQYKREFPIYKFYFDGPEKYQLYVSSRTANILQFTNSDNRFWAWCGAIPHWVYFTVIRSNQNLWTQFMYWACYLGMFMCFTGFVLGIRSYWLARRKGFLRSPYKKPWFKWHHITGFFFGIFVFTWILSGYMSMAPLPSWIFGKQESRGFRQNPADRQAPSPADYALDYRKAIALTTTPGDPVKSIEWTHYQGIPLYRLRTVSREVILDASADTIRPFHITEEMIFAAVKRLAGDSTNYTITKMNEYDNYYLSRRHSLPLPVYKVTFDNKVKDCYYYNLESFRPVHYDTNGRWKRWLYRGLHTLDFKFLVERPVLWTVVIWTLLLGGAVVSFTGIVLSVKYIIRLIKSRIKRGNHQI</sequence>
<dbReference type="AlphaFoldDB" id="A0A3S9VU37"/>
<feature type="transmembrane region" description="Helical" evidence="1">
    <location>
        <begin position="12"/>
        <end position="36"/>
    </location>
</feature>
<keyword evidence="1" id="KW-0472">Membrane</keyword>
<feature type="transmembrane region" description="Helical" evidence="1">
    <location>
        <begin position="253"/>
        <end position="272"/>
    </location>
</feature>
<proteinExistence type="predicted"/>
<dbReference type="InterPro" id="IPR005625">
    <property type="entry name" value="PepSY-ass_TM"/>
</dbReference>
<keyword evidence="3" id="KW-1185">Reference proteome</keyword>
<evidence type="ECO:0000256" key="1">
    <source>
        <dbReference type="SAM" id="Phobius"/>
    </source>
</evidence>
<name>A0A3S9VU37_9BACT</name>
<gene>
    <name evidence="2" type="ORF">D8S85_10890</name>
</gene>
<dbReference type="RefSeq" id="WP_106480720.1">
    <property type="nucleotide sequence ID" value="NZ_CP032819.1"/>
</dbReference>